<evidence type="ECO:0000313" key="2">
    <source>
        <dbReference type="Proteomes" id="UP000834106"/>
    </source>
</evidence>
<reference evidence="1" key="1">
    <citation type="submission" date="2023-05" db="EMBL/GenBank/DDBJ databases">
        <authorList>
            <person name="Huff M."/>
        </authorList>
    </citation>
    <scope>NUCLEOTIDE SEQUENCE</scope>
</reference>
<evidence type="ECO:0000313" key="1">
    <source>
        <dbReference type="EMBL" id="CAI9766493.1"/>
    </source>
</evidence>
<proteinExistence type="predicted"/>
<dbReference type="PANTHER" id="PTHR13448">
    <property type="entry name" value="TRANSMEMBRANE PROTEIN 214"/>
    <property type="match status" value="1"/>
</dbReference>
<dbReference type="PANTHER" id="PTHR13448:SF14">
    <property type="entry name" value="F26K24.17 PROTEIN"/>
    <property type="match status" value="1"/>
</dbReference>
<organism evidence="1 2">
    <name type="scientific">Fraxinus pennsylvanica</name>
    <dbReference type="NCBI Taxonomy" id="56036"/>
    <lineage>
        <taxon>Eukaryota</taxon>
        <taxon>Viridiplantae</taxon>
        <taxon>Streptophyta</taxon>
        <taxon>Embryophyta</taxon>
        <taxon>Tracheophyta</taxon>
        <taxon>Spermatophyta</taxon>
        <taxon>Magnoliopsida</taxon>
        <taxon>eudicotyledons</taxon>
        <taxon>Gunneridae</taxon>
        <taxon>Pentapetalae</taxon>
        <taxon>asterids</taxon>
        <taxon>lamiids</taxon>
        <taxon>Lamiales</taxon>
        <taxon>Oleaceae</taxon>
        <taxon>Oleeae</taxon>
        <taxon>Fraxinus</taxon>
    </lineage>
</organism>
<gene>
    <name evidence="1" type="ORF">FPE_LOCUS13923</name>
</gene>
<dbReference type="Proteomes" id="UP000834106">
    <property type="component" value="Chromosome 8"/>
</dbReference>
<keyword evidence="2" id="KW-1185">Reference proteome</keyword>
<dbReference type="GO" id="GO:0005783">
    <property type="term" value="C:endoplasmic reticulum"/>
    <property type="evidence" value="ECO:0007669"/>
    <property type="project" value="TreeGrafter"/>
</dbReference>
<dbReference type="GO" id="GO:0005794">
    <property type="term" value="C:Golgi apparatus"/>
    <property type="evidence" value="ECO:0007669"/>
    <property type="project" value="TreeGrafter"/>
</dbReference>
<dbReference type="AlphaFoldDB" id="A0AAD1ZB98"/>
<protein>
    <submittedName>
        <fullName evidence="1">Uncharacterized protein</fullName>
    </submittedName>
</protein>
<accession>A0AAD1ZB98</accession>
<dbReference type="InterPro" id="IPR019308">
    <property type="entry name" value="TMEM214"/>
</dbReference>
<dbReference type="EMBL" id="OU503043">
    <property type="protein sequence ID" value="CAI9766493.1"/>
    <property type="molecule type" value="Genomic_DNA"/>
</dbReference>
<sequence length="209" mass="23318">MKEDVDLLPVIEEESETSFLLHPTSLALVLPCMDQIFQSKDLKRKARAERFGIAQSAPADEEAKKKAKGTHLRSLHGIFLDQDYMADLHNQMMNQFHDINDPDKAIYRTLKEVSRASSLGSRAMKQVSQKIQTLAVKAAGQDASVAALRKLAEEWKELSRKQSSIEALRGCLKSFRGKVQLILFGEETQKEKKAAKEHAAAVKASGNNK</sequence>
<name>A0AAD1ZB98_9LAMI</name>